<evidence type="ECO:0008006" key="6">
    <source>
        <dbReference type="Google" id="ProtNLM"/>
    </source>
</evidence>
<dbReference type="InterPro" id="IPR049012">
    <property type="entry name" value="Mutator_transp_dom"/>
</dbReference>
<protein>
    <recommendedName>
        <fullName evidence="6">YqaJ viral recombinase domain-containing protein</fullName>
    </recommendedName>
</protein>
<feature type="domain" description="Mutator-like transposase" evidence="3">
    <location>
        <begin position="9"/>
        <end position="299"/>
    </location>
</feature>
<dbReference type="PANTHER" id="PTHR46609:SF8">
    <property type="entry name" value="YQAJ VIRAL RECOMBINASE DOMAIN-CONTAINING PROTEIN"/>
    <property type="match status" value="1"/>
</dbReference>
<dbReference type="Gene3D" id="3.90.320.10">
    <property type="match status" value="1"/>
</dbReference>
<keyword evidence="5" id="KW-1185">Reference proteome</keyword>
<proteinExistence type="predicted"/>
<dbReference type="Pfam" id="PF09588">
    <property type="entry name" value="YqaJ"/>
    <property type="match status" value="1"/>
</dbReference>
<dbReference type="EMBL" id="VSWD01000013">
    <property type="protein sequence ID" value="KAK3084588.1"/>
    <property type="molecule type" value="Genomic_DNA"/>
</dbReference>
<dbReference type="InterPro" id="IPR051703">
    <property type="entry name" value="NF-kappa-B_Signaling_Reg"/>
</dbReference>
<dbReference type="InterPro" id="IPR011335">
    <property type="entry name" value="Restrct_endonuc-II-like"/>
</dbReference>
<dbReference type="CDD" id="cd22343">
    <property type="entry name" value="PDDEXK_lambda_exonuclease-like"/>
    <property type="match status" value="1"/>
</dbReference>
<feature type="domain" description="YqaJ viral recombinase" evidence="2">
    <location>
        <begin position="545"/>
        <end position="646"/>
    </location>
</feature>
<dbReference type="Proteomes" id="UP001186944">
    <property type="component" value="Unassembled WGS sequence"/>
</dbReference>
<organism evidence="4 5">
    <name type="scientific">Pinctada imbricata</name>
    <name type="common">Atlantic pearl-oyster</name>
    <name type="synonym">Pinctada martensii</name>
    <dbReference type="NCBI Taxonomy" id="66713"/>
    <lineage>
        <taxon>Eukaryota</taxon>
        <taxon>Metazoa</taxon>
        <taxon>Spiralia</taxon>
        <taxon>Lophotrochozoa</taxon>
        <taxon>Mollusca</taxon>
        <taxon>Bivalvia</taxon>
        <taxon>Autobranchia</taxon>
        <taxon>Pteriomorphia</taxon>
        <taxon>Pterioida</taxon>
        <taxon>Pterioidea</taxon>
        <taxon>Pteriidae</taxon>
        <taxon>Pinctada</taxon>
    </lineage>
</organism>
<evidence type="ECO:0000259" key="3">
    <source>
        <dbReference type="Pfam" id="PF20700"/>
    </source>
</evidence>
<name>A0AA88XHE7_PINIB</name>
<sequence>MRVSKLSPKIPGSKRFIINVRAVWGSMVTGNGPAHLNEFLGTLNSPGLTHTSFSSIETEIGKWWLAALEKEILKAGQEERKLAIERNDYHQEVPAITVITDGGWSKRTHKHSYNAAGGVAIVIGKETKKLLHIGVRNKYCYICNMQSGKEHECFKNWNEDSQSMEADIILEGFSQAEEKHGVRYMRVVGDGDPSVFARIKQEIPVWGRFVTKEECANHVTKCFRSNLEKLVSDNPMYKGKNNLSKSTRVRLVSSVRCAIRMRSKELQDKKSDRATCIKRLQHDINNSVYHVFGLHTNCSDFFRAKEQQTSTHNNQNSAAPVPSDCSIIGDQIDYWVEGASVEDQDESRFGTSIKYADIEQHIIRDVSQLLSRISEKADRLISNSTTNLAESWMHVRTKFDGGKVHNLCNRGSWHARCYGGALRMNLGPQWSSKVWETSTASEPGYFFRTQYAKQARRLTSAIKYRQKPSTQVLRWKKKVSSLKKSTTKKARMAYGPEALDVTEDVSSSELATLQTKFLDNHVNLSSNQCQIISNSTINQSQSEDTTIEEYKLKMAEQKENVVIERSGLIIHPQHKYLAGSPDGIVATSGGESGLIEIKNLLHSKPVNLWQASENPSFCLENSNGNLNLKSNHNYYYQCQGLLQICDKNWIDFIVRTLNPHQLFVQRIYRDNDLWENLMLPKLDAFYHKAMLPELASPRHGKCPGIREPGVWFQSQEKSLPKRKRKQPTVTTRRKKKTSKPVSSTDTESEDSKRVIPLLTCQTRRKKTAKFVGRCIRHDWIVDEDTQEKQWYTGTVISLISGCDGHINAVYEVVYDGEDEPYEIDHLMQDYHSGSVTFADI</sequence>
<feature type="region of interest" description="Disordered" evidence="1">
    <location>
        <begin position="716"/>
        <end position="748"/>
    </location>
</feature>
<evidence type="ECO:0000256" key="1">
    <source>
        <dbReference type="SAM" id="MobiDB-lite"/>
    </source>
</evidence>
<gene>
    <name evidence="4" type="ORF">FSP39_015969</name>
</gene>
<dbReference type="SUPFAM" id="SSF52980">
    <property type="entry name" value="Restriction endonuclease-like"/>
    <property type="match status" value="1"/>
</dbReference>
<dbReference type="GO" id="GO:0006281">
    <property type="term" value="P:DNA repair"/>
    <property type="evidence" value="ECO:0007669"/>
    <property type="project" value="UniProtKB-ARBA"/>
</dbReference>
<reference evidence="4" key="1">
    <citation type="submission" date="2019-08" db="EMBL/GenBank/DDBJ databases">
        <title>The improved chromosome-level genome for the pearl oyster Pinctada fucata martensii using PacBio sequencing and Hi-C.</title>
        <authorList>
            <person name="Zheng Z."/>
        </authorList>
    </citation>
    <scope>NUCLEOTIDE SEQUENCE</scope>
    <source>
        <strain evidence="4">ZZ-2019</strain>
        <tissue evidence="4">Adductor muscle</tissue>
    </source>
</reference>
<evidence type="ECO:0000259" key="2">
    <source>
        <dbReference type="Pfam" id="PF09588"/>
    </source>
</evidence>
<evidence type="ECO:0000313" key="5">
    <source>
        <dbReference type="Proteomes" id="UP001186944"/>
    </source>
</evidence>
<dbReference type="AlphaFoldDB" id="A0AA88XHE7"/>
<dbReference type="InterPro" id="IPR011604">
    <property type="entry name" value="PDDEXK-like_dom_sf"/>
</dbReference>
<dbReference type="PANTHER" id="PTHR46609">
    <property type="entry name" value="EXONUCLEASE, PHAGE-TYPE/RECB, C-TERMINAL DOMAIN-CONTAINING PROTEIN"/>
    <property type="match status" value="1"/>
</dbReference>
<dbReference type="Pfam" id="PF20700">
    <property type="entry name" value="Mutator"/>
    <property type="match status" value="1"/>
</dbReference>
<evidence type="ECO:0000313" key="4">
    <source>
        <dbReference type="EMBL" id="KAK3084588.1"/>
    </source>
</evidence>
<comment type="caution">
    <text evidence="4">The sequence shown here is derived from an EMBL/GenBank/DDBJ whole genome shotgun (WGS) entry which is preliminary data.</text>
</comment>
<feature type="compositionally biased region" description="Basic residues" evidence="1">
    <location>
        <begin position="720"/>
        <end position="738"/>
    </location>
</feature>
<accession>A0AA88XHE7</accession>
<dbReference type="InterPro" id="IPR019080">
    <property type="entry name" value="YqaJ_viral_recombinase"/>
</dbReference>